<dbReference type="InterPro" id="IPR025528">
    <property type="entry name" value="BrnA_antitoxin"/>
</dbReference>
<sequence>MGKKPLHVPTAEDDAEIQRGIEADPDTRELTDEDFGKMRPASEVVPEVVAAYKAGALKRRRGQRGPQKAPTKRLVSIRFSQEVLEYFRATGPGWQTRMDEALKEWIESQQ</sequence>
<evidence type="ECO:0000313" key="3">
    <source>
        <dbReference type="Proteomes" id="UP001321450"/>
    </source>
</evidence>
<feature type="compositionally biased region" description="Basic and acidic residues" evidence="1">
    <location>
        <begin position="16"/>
        <end position="37"/>
    </location>
</feature>
<evidence type="ECO:0000256" key="1">
    <source>
        <dbReference type="SAM" id="MobiDB-lite"/>
    </source>
</evidence>
<proteinExistence type="predicted"/>
<feature type="region of interest" description="Disordered" evidence="1">
    <location>
        <begin position="1"/>
        <end position="41"/>
    </location>
</feature>
<dbReference type="AlphaFoldDB" id="A0AAU9C9E2"/>
<keyword evidence="3" id="KW-1185">Reference proteome</keyword>
<protein>
    <recommendedName>
        <fullName evidence="4">BrnA antitoxin family protein</fullName>
    </recommendedName>
</protein>
<evidence type="ECO:0000313" key="2">
    <source>
        <dbReference type="EMBL" id="BCX88481.1"/>
    </source>
</evidence>
<organism evidence="2 3">
    <name type="scientific">Methylomarinovum tepidoasis</name>
    <dbReference type="NCBI Taxonomy" id="2840183"/>
    <lineage>
        <taxon>Bacteria</taxon>
        <taxon>Pseudomonadati</taxon>
        <taxon>Pseudomonadota</taxon>
        <taxon>Gammaproteobacteria</taxon>
        <taxon>Methylococcales</taxon>
        <taxon>Methylothermaceae</taxon>
        <taxon>Methylomarinovum</taxon>
    </lineage>
</organism>
<dbReference type="Pfam" id="PF14384">
    <property type="entry name" value="BrnA_antitoxin"/>
    <property type="match status" value="1"/>
</dbReference>
<accession>A0AAU9C9E2</accession>
<dbReference type="Proteomes" id="UP001321450">
    <property type="component" value="Chromosome"/>
</dbReference>
<dbReference type="EMBL" id="AP024718">
    <property type="protein sequence ID" value="BCX88481.1"/>
    <property type="molecule type" value="Genomic_DNA"/>
</dbReference>
<dbReference type="KEGG" id="meiy:MIN45_P0850"/>
<evidence type="ECO:0008006" key="4">
    <source>
        <dbReference type="Google" id="ProtNLM"/>
    </source>
</evidence>
<reference evidence="3" key="1">
    <citation type="journal article" date="2024" name="Int. J. Syst. Evol. Microbiol.">
        <title>Methylomarinovum tepidoasis sp. nov., a moderately thermophilic methanotroph of the family Methylothermaceae isolated from a deep-sea hydrothermal field.</title>
        <authorList>
            <person name="Hirayama H."/>
            <person name="Takaki Y."/>
            <person name="Abe M."/>
            <person name="Miyazaki M."/>
            <person name="Uematsu K."/>
            <person name="Matsui Y."/>
            <person name="Takai K."/>
        </authorList>
    </citation>
    <scope>NUCLEOTIDE SEQUENCE [LARGE SCALE GENOMIC DNA]</scope>
    <source>
        <strain evidence="3">IN45</strain>
    </source>
</reference>
<name>A0AAU9C9E2_9GAMM</name>
<gene>
    <name evidence="2" type="ORF">MIN45_P0850</name>
</gene>